<dbReference type="SUPFAM" id="SSF54523">
    <property type="entry name" value="Pili subunits"/>
    <property type="match status" value="1"/>
</dbReference>
<dbReference type="Pfam" id="PF07963">
    <property type="entry name" value="N_methyl"/>
    <property type="match status" value="1"/>
</dbReference>
<gene>
    <name evidence="2" type="ordered locus">Plabr_3932</name>
</gene>
<dbReference type="Pfam" id="PF07596">
    <property type="entry name" value="SBP_bac_10"/>
    <property type="match status" value="1"/>
</dbReference>
<dbReference type="InterPro" id="IPR012902">
    <property type="entry name" value="N_methyl_site"/>
</dbReference>
<dbReference type="PANTHER" id="PTHR30093">
    <property type="entry name" value="GENERAL SECRETION PATHWAY PROTEIN G"/>
    <property type="match status" value="1"/>
</dbReference>
<dbReference type="KEGG" id="pbs:Plabr_3932"/>
<dbReference type="HOGENOM" id="CLU_041661_0_0_0"/>
<protein>
    <submittedName>
        <fullName evidence="2">Signal peptide-domain containing protein</fullName>
    </submittedName>
</protein>
<dbReference type="NCBIfam" id="TIGR02532">
    <property type="entry name" value="IV_pilin_GFxxxE"/>
    <property type="match status" value="1"/>
</dbReference>
<proteinExistence type="predicted"/>
<name>F0STP0_RUBBR</name>
<dbReference type="RefSeq" id="WP_013630226.1">
    <property type="nucleotide sequence ID" value="NC_015174.1"/>
</dbReference>
<feature type="domain" description="DUF1559" evidence="1">
    <location>
        <begin position="33"/>
        <end position="330"/>
    </location>
</feature>
<reference evidence="3" key="1">
    <citation type="submission" date="2011-02" db="EMBL/GenBank/DDBJ databases">
        <title>The complete genome of Planctomyces brasiliensis DSM 5305.</title>
        <authorList>
            <person name="Lucas S."/>
            <person name="Copeland A."/>
            <person name="Lapidus A."/>
            <person name="Bruce D."/>
            <person name="Goodwin L."/>
            <person name="Pitluck S."/>
            <person name="Kyrpides N."/>
            <person name="Mavromatis K."/>
            <person name="Pagani I."/>
            <person name="Ivanova N."/>
            <person name="Ovchinnikova G."/>
            <person name="Lu M."/>
            <person name="Detter J.C."/>
            <person name="Han C."/>
            <person name="Land M."/>
            <person name="Hauser L."/>
            <person name="Markowitz V."/>
            <person name="Cheng J.-F."/>
            <person name="Hugenholtz P."/>
            <person name="Woyke T."/>
            <person name="Wu D."/>
            <person name="Tindall B."/>
            <person name="Pomrenke H.G."/>
            <person name="Brambilla E."/>
            <person name="Klenk H.-P."/>
            <person name="Eisen J.A."/>
        </authorList>
    </citation>
    <scope>NUCLEOTIDE SEQUENCE [LARGE SCALE GENOMIC DNA]</scope>
    <source>
        <strain evidence="3">ATCC 49424 / DSM 5305 / JCM 21570 / NBRC 103401 / IFAM 1448</strain>
    </source>
</reference>
<dbReference type="PROSITE" id="PS00409">
    <property type="entry name" value="PROKAR_NTER_METHYL"/>
    <property type="match status" value="1"/>
</dbReference>
<dbReference type="PANTHER" id="PTHR30093:SF2">
    <property type="entry name" value="TYPE II SECRETION SYSTEM PROTEIN H"/>
    <property type="match status" value="1"/>
</dbReference>
<sequence length="348" mass="37206">MKTRNPRGFTLIELLVVIAIIAILVALLLPAVQQAREAARRSACKNNLKQIGLALHNYESTHSVLPPGYLWLDGTAYSTRANPGYTISNDPVDNHMGFAWGMLLLPFVEQPALYDQFNTNLPCFDPANQTARETSLSVYLCPSDPYSDGTFVERDVNFAAASYAGNWGPALGQSTTPGDASDDVNLDVTPAPGSQPSGAAFPACGGVLYRNSRTKFRDITDGLSNTLAIGERWNGPILDENGDKISAGGGGHEIFENAWAAACRDETDAGDDHGHMVLFDGEFGPNRARQDASGTYNYGPDRGVAAPHKGVSQFALCDGSVRGVSENIDLGLYRSLCSRAGGEVIGEF</sequence>
<dbReference type="eggNOG" id="COG4968">
    <property type="taxonomic scope" value="Bacteria"/>
</dbReference>
<dbReference type="InterPro" id="IPR045584">
    <property type="entry name" value="Pilin-like"/>
</dbReference>
<dbReference type="Proteomes" id="UP000006860">
    <property type="component" value="Chromosome"/>
</dbReference>
<evidence type="ECO:0000259" key="1">
    <source>
        <dbReference type="Pfam" id="PF07596"/>
    </source>
</evidence>
<keyword evidence="3" id="KW-1185">Reference proteome</keyword>
<dbReference type="STRING" id="756272.Plabr_3932"/>
<dbReference type="EMBL" id="CP002546">
    <property type="protein sequence ID" value="ADY61509.1"/>
    <property type="molecule type" value="Genomic_DNA"/>
</dbReference>
<dbReference type="InterPro" id="IPR027558">
    <property type="entry name" value="Pre_pil_HX9DG_C"/>
</dbReference>
<dbReference type="NCBIfam" id="TIGR04294">
    <property type="entry name" value="pre_pil_HX9DG"/>
    <property type="match status" value="1"/>
</dbReference>
<dbReference type="InterPro" id="IPR011453">
    <property type="entry name" value="DUF1559"/>
</dbReference>
<dbReference type="Gene3D" id="3.30.700.10">
    <property type="entry name" value="Glycoprotein, Type 4 Pilin"/>
    <property type="match status" value="1"/>
</dbReference>
<evidence type="ECO:0000313" key="3">
    <source>
        <dbReference type="Proteomes" id="UP000006860"/>
    </source>
</evidence>
<dbReference type="AlphaFoldDB" id="F0STP0"/>
<evidence type="ECO:0000313" key="2">
    <source>
        <dbReference type="EMBL" id="ADY61509.1"/>
    </source>
</evidence>
<organism evidence="2 3">
    <name type="scientific">Rubinisphaera brasiliensis (strain ATCC 49424 / DSM 5305 / JCM 21570 / IAM 15109 / NBRC 103401 / IFAM 1448)</name>
    <name type="common">Planctomyces brasiliensis</name>
    <dbReference type="NCBI Taxonomy" id="756272"/>
    <lineage>
        <taxon>Bacteria</taxon>
        <taxon>Pseudomonadati</taxon>
        <taxon>Planctomycetota</taxon>
        <taxon>Planctomycetia</taxon>
        <taxon>Planctomycetales</taxon>
        <taxon>Planctomycetaceae</taxon>
        <taxon>Rubinisphaera</taxon>
    </lineage>
</organism>
<dbReference type="OrthoDB" id="255848at2"/>
<accession>F0STP0</accession>